<dbReference type="InterPro" id="IPR004358">
    <property type="entry name" value="Sig_transdc_His_kin-like_C"/>
</dbReference>
<dbReference type="Pfam" id="PF00512">
    <property type="entry name" value="HisKA"/>
    <property type="match status" value="1"/>
</dbReference>
<dbReference type="InterPro" id="IPR036097">
    <property type="entry name" value="HisK_dim/P_sf"/>
</dbReference>
<dbReference type="PRINTS" id="PR00344">
    <property type="entry name" value="BCTRLSENSOR"/>
</dbReference>
<dbReference type="InterPro" id="IPR003594">
    <property type="entry name" value="HATPase_dom"/>
</dbReference>
<dbReference type="InterPro" id="IPR036890">
    <property type="entry name" value="HATPase_C_sf"/>
</dbReference>
<dbReference type="GO" id="GO:0016301">
    <property type="term" value="F:kinase activity"/>
    <property type="evidence" value="ECO:0007669"/>
    <property type="project" value="UniProtKB-KW"/>
</dbReference>
<evidence type="ECO:0000256" key="3">
    <source>
        <dbReference type="ARBA" id="ARBA00012438"/>
    </source>
</evidence>
<dbReference type="PROSITE" id="PS50109">
    <property type="entry name" value="HIS_KIN"/>
    <property type="match status" value="1"/>
</dbReference>
<dbReference type="RefSeq" id="WP_382399187.1">
    <property type="nucleotide sequence ID" value="NZ_JBHSWH010000001.1"/>
</dbReference>
<keyword evidence="10" id="KW-1185">Reference proteome</keyword>
<dbReference type="CDD" id="cd00082">
    <property type="entry name" value="HisKA"/>
    <property type="match status" value="1"/>
</dbReference>
<dbReference type="Gene3D" id="3.30.565.10">
    <property type="entry name" value="Histidine kinase-like ATPase, C-terminal domain"/>
    <property type="match status" value="1"/>
</dbReference>
<gene>
    <name evidence="9" type="ORF">ACFQDH_05360</name>
</gene>
<comment type="catalytic activity">
    <reaction evidence="1">
        <text>ATP + protein L-histidine = ADP + protein N-phospho-L-histidine.</text>
        <dbReference type="EC" id="2.7.13.3"/>
    </reaction>
</comment>
<dbReference type="Gene3D" id="1.10.287.130">
    <property type="match status" value="1"/>
</dbReference>
<proteinExistence type="predicted"/>
<evidence type="ECO:0000256" key="6">
    <source>
        <dbReference type="ARBA" id="ARBA00022777"/>
    </source>
</evidence>
<dbReference type="EC" id="2.7.13.3" evidence="3"/>
<comment type="caution">
    <text evidence="9">The sequence shown here is derived from an EMBL/GenBank/DDBJ whole genome shotgun (WGS) entry which is preliminary data.</text>
</comment>
<feature type="domain" description="Histidine kinase" evidence="8">
    <location>
        <begin position="255"/>
        <end position="474"/>
    </location>
</feature>
<reference evidence="10" key="1">
    <citation type="journal article" date="2019" name="Int. J. Syst. Evol. Microbiol.">
        <title>The Global Catalogue of Microorganisms (GCM) 10K type strain sequencing project: providing services to taxonomists for standard genome sequencing and annotation.</title>
        <authorList>
            <consortium name="The Broad Institute Genomics Platform"/>
            <consortium name="The Broad Institute Genome Sequencing Center for Infectious Disease"/>
            <person name="Wu L."/>
            <person name="Ma J."/>
        </authorList>
    </citation>
    <scope>NUCLEOTIDE SEQUENCE [LARGE SCALE GENOMIC DNA]</scope>
    <source>
        <strain evidence="10">CCUG 58127</strain>
    </source>
</reference>
<protein>
    <recommendedName>
        <fullName evidence="3">histidine kinase</fullName>
        <ecNumber evidence="3">2.7.13.3</ecNumber>
    </recommendedName>
</protein>
<dbReference type="SUPFAM" id="SSF47384">
    <property type="entry name" value="Homodimeric domain of signal transducing histidine kinase"/>
    <property type="match status" value="1"/>
</dbReference>
<sequence>MIAPFLSASGSMLGFVSVDLPYDGRQPGDLRRGVLEVFAAQAGIAISHMRERAALAERDRLVAAVSSVVRASQQSLEIDRILTDTIGAVAEGLRSQRMWVRVFSDADDAGGHGHRRQYPDDLSADVSPSLAALAGRMAQHCWLTQRAAIVAHRHMEPREALTEDEASMVLDFIASIGSHSLLLVPLGAATECVGYLVMTREAASPTWSPQEVDGAMEVGRDLGRSVLNARLLERERHLVDVLRETDRAKSILLSTVSHELKNPLTSILGHVEVLADDVAGQPDRMVNRSLDVIERNSRRLLSLVEELLSFSRLSDPDRPLERATVDLRQVMADTVDVLSPLASAGGVRIEVQLPAGGLAVEADEDQLTALVLNLASNAVKFSPQGSTVRLSAHPVPDAVEIRCTDEGIGISEQDQRLLFGEFYRSSNPAAHEIAGTGLGLSIVKRIVERHRGHIEVSSRLGEGSTFTVTIPSAYLVHDDVSATDSTSRPS</sequence>
<organism evidence="9 10">
    <name type="scientific">Flexivirga alba</name>
    <dbReference type="NCBI Taxonomy" id="702742"/>
    <lineage>
        <taxon>Bacteria</taxon>
        <taxon>Bacillati</taxon>
        <taxon>Actinomycetota</taxon>
        <taxon>Actinomycetes</taxon>
        <taxon>Micrococcales</taxon>
        <taxon>Dermacoccaceae</taxon>
        <taxon>Flexivirga</taxon>
    </lineage>
</organism>
<dbReference type="Gene3D" id="3.30.450.40">
    <property type="match status" value="1"/>
</dbReference>
<evidence type="ECO:0000313" key="9">
    <source>
        <dbReference type="EMBL" id="MFC6704707.1"/>
    </source>
</evidence>
<dbReference type="SMART" id="SM00388">
    <property type="entry name" value="HisKA"/>
    <property type="match status" value="1"/>
</dbReference>
<evidence type="ECO:0000313" key="10">
    <source>
        <dbReference type="Proteomes" id="UP001596298"/>
    </source>
</evidence>
<dbReference type="Pfam" id="PF02518">
    <property type="entry name" value="HATPase_c"/>
    <property type="match status" value="1"/>
</dbReference>
<dbReference type="EMBL" id="JBHSWH010000001">
    <property type="protein sequence ID" value="MFC6704707.1"/>
    <property type="molecule type" value="Genomic_DNA"/>
</dbReference>
<dbReference type="PANTHER" id="PTHR43711:SF31">
    <property type="entry name" value="HISTIDINE KINASE"/>
    <property type="match status" value="1"/>
</dbReference>
<dbReference type="InterPro" id="IPR003018">
    <property type="entry name" value="GAF"/>
</dbReference>
<evidence type="ECO:0000256" key="5">
    <source>
        <dbReference type="ARBA" id="ARBA00022679"/>
    </source>
</evidence>
<keyword evidence="4" id="KW-0597">Phosphoprotein</keyword>
<dbReference type="InterPro" id="IPR050736">
    <property type="entry name" value="Sensor_HK_Regulatory"/>
</dbReference>
<evidence type="ECO:0000259" key="8">
    <source>
        <dbReference type="PROSITE" id="PS50109"/>
    </source>
</evidence>
<dbReference type="PANTHER" id="PTHR43711">
    <property type="entry name" value="TWO-COMPONENT HISTIDINE KINASE"/>
    <property type="match status" value="1"/>
</dbReference>
<name>A0ABW2ACU8_9MICO</name>
<keyword evidence="5" id="KW-0808">Transferase</keyword>
<dbReference type="SUPFAM" id="SSF55874">
    <property type="entry name" value="ATPase domain of HSP90 chaperone/DNA topoisomerase II/histidine kinase"/>
    <property type="match status" value="1"/>
</dbReference>
<evidence type="ECO:0000256" key="2">
    <source>
        <dbReference type="ARBA" id="ARBA00004236"/>
    </source>
</evidence>
<dbReference type="Proteomes" id="UP001596298">
    <property type="component" value="Unassembled WGS sequence"/>
</dbReference>
<accession>A0ABW2ACU8</accession>
<dbReference type="SMART" id="SM00387">
    <property type="entry name" value="HATPase_c"/>
    <property type="match status" value="1"/>
</dbReference>
<evidence type="ECO:0000256" key="1">
    <source>
        <dbReference type="ARBA" id="ARBA00000085"/>
    </source>
</evidence>
<dbReference type="SUPFAM" id="SSF55781">
    <property type="entry name" value="GAF domain-like"/>
    <property type="match status" value="1"/>
</dbReference>
<dbReference type="InterPro" id="IPR005467">
    <property type="entry name" value="His_kinase_dom"/>
</dbReference>
<comment type="subcellular location">
    <subcellularLocation>
        <location evidence="2">Cell membrane</location>
    </subcellularLocation>
</comment>
<evidence type="ECO:0000256" key="4">
    <source>
        <dbReference type="ARBA" id="ARBA00022553"/>
    </source>
</evidence>
<keyword evidence="7" id="KW-0902">Two-component regulatory system</keyword>
<evidence type="ECO:0000256" key="7">
    <source>
        <dbReference type="ARBA" id="ARBA00023012"/>
    </source>
</evidence>
<dbReference type="InterPro" id="IPR003661">
    <property type="entry name" value="HisK_dim/P_dom"/>
</dbReference>
<dbReference type="InterPro" id="IPR029016">
    <property type="entry name" value="GAF-like_dom_sf"/>
</dbReference>
<dbReference type="Pfam" id="PF01590">
    <property type="entry name" value="GAF"/>
    <property type="match status" value="1"/>
</dbReference>
<keyword evidence="6 9" id="KW-0418">Kinase</keyword>